<accession>A0A0D2IN30</accession>
<dbReference type="GeneID" id="25289958"/>
<name>A0A0D2IN30_9EURO</name>
<dbReference type="OrthoDB" id="4494341at2759"/>
<dbReference type="VEuPathDB" id="FungiDB:Z518_01887"/>
<evidence type="ECO:0000256" key="1">
    <source>
        <dbReference type="SAM" id="Phobius"/>
    </source>
</evidence>
<dbReference type="AlphaFoldDB" id="A0A0D2IN30"/>
<evidence type="ECO:0000313" key="3">
    <source>
        <dbReference type="Proteomes" id="UP000053617"/>
    </source>
</evidence>
<keyword evidence="3" id="KW-1185">Reference proteome</keyword>
<keyword evidence="1" id="KW-0472">Membrane</keyword>
<feature type="transmembrane region" description="Helical" evidence="1">
    <location>
        <begin position="181"/>
        <end position="199"/>
    </location>
</feature>
<reference evidence="2 3" key="1">
    <citation type="submission" date="2015-01" db="EMBL/GenBank/DDBJ databases">
        <title>The Genome Sequence of Rhinocladiella mackenzie CBS 650.93.</title>
        <authorList>
            <consortium name="The Broad Institute Genomics Platform"/>
            <person name="Cuomo C."/>
            <person name="de Hoog S."/>
            <person name="Gorbushina A."/>
            <person name="Stielow B."/>
            <person name="Teixiera M."/>
            <person name="Abouelleil A."/>
            <person name="Chapman S.B."/>
            <person name="Priest M."/>
            <person name="Young S.K."/>
            <person name="Wortman J."/>
            <person name="Nusbaum C."/>
            <person name="Birren B."/>
        </authorList>
    </citation>
    <scope>NUCLEOTIDE SEQUENCE [LARGE SCALE GENOMIC DNA]</scope>
    <source>
        <strain evidence="2 3">CBS 650.93</strain>
    </source>
</reference>
<dbReference type="RefSeq" id="XP_013274370.1">
    <property type="nucleotide sequence ID" value="XM_013418916.1"/>
</dbReference>
<evidence type="ECO:0008006" key="4">
    <source>
        <dbReference type="Google" id="ProtNLM"/>
    </source>
</evidence>
<evidence type="ECO:0000313" key="2">
    <source>
        <dbReference type="EMBL" id="KIX07234.1"/>
    </source>
</evidence>
<sequence>MAFLTPVVLARASESSRNTTVSLDRQINHHHRAVRDLRDGNQPSVDLGIQQPADGTYRNFTFSNVARNGPHSPCIPPFYTGLHGVDLELDAKLVKLLWLSIVMTIAVGLVLRLAQRCVSYIRTIYCLTASPFLQKYYTVDHFSAWPWLKKHIVYAPLFQKRHNREIHMSSAVNYGTLPGRIHFILLFLYGMTNLIYTLLLDWKTPRRERCSPNFEGEVAFWQRSI</sequence>
<dbReference type="HOGENOM" id="CLU_1230497_0_0_1"/>
<keyword evidence="1" id="KW-0812">Transmembrane</keyword>
<protein>
    <recommendedName>
        <fullName evidence="4">Ferric oxidoreductase domain-containing protein</fullName>
    </recommendedName>
</protein>
<proteinExistence type="predicted"/>
<organism evidence="2 3">
    <name type="scientific">Rhinocladiella mackenziei CBS 650.93</name>
    <dbReference type="NCBI Taxonomy" id="1442369"/>
    <lineage>
        <taxon>Eukaryota</taxon>
        <taxon>Fungi</taxon>
        <taxon>Dikarya</taxon>
        <taxon>Ascomycota</taxon>
        <taxon>Pezizomycotina</taxon>
        <taxon>Eurotiomycetes</taxon>
        <taxon>Chaetothyriomycetidae</taxon>
        <taxon>Chaetothyriales</taxon>
        <taxon>Herpotrichiellaceae</taxon>
        <taxon>Rhinocladiella</taxon>
    </lineage>
</organism>
<keyword evidence="1" id="KW-1133">Transmembrane helix</keyword>
<gene>
    <name evidence="2" type="ORF">Z518_01887</name>
</gene>
<dbReference type="STRING" id="1442369.A0A0D2IN30"/>
<dbReference type="EMBL" id="KN847476">
    <property type="protein sequence ID" value="KIX07234.1"/>
    <property type="molecule type" value="Genomic_DNA"/>
</dbReference>
<dbReference type="Proteomes" id="UP000053617">
    <property type="component" value="Unassembled WGS sequence"/>
</dbReference>